<keyword evidence="5" id="KW-1185">Reference proteome</keyword>
<evidence type="ECO:0000259" key="3">
    <source>
        <dbReference type="PROSITE" id="PS51471"/>
    </source>
</evidence>
<evidence type="ECO:0000256" key="1">
    <source>
        <dbReference type="RuleBase" id="RU003682"/>
    </source>
</evidence>
<dbReference type="EMBL" id="KZ293656">
    <property type="protein sequence ID" value="PBK93573.1"/>
    <property type="molecule type" value="Genomic_DNA"/>
</dbReference>
<evidence type="ECO:0000313" key="4">
    <source>
        <dbReference type="EMBL" id="PBK93573.1"/>
    </source>
</evidence>
<keyword evidence="1" id="KW-0479">Metal-binding</keyword>
<reference evidence="5" key="1">
    <citation type="journal article" date="2017" name="Nat. Ecol. Evol.">
        <title>Genome expansion and lineage-specific genetic innovations in the forest pathogenic fungi Armillaria.</title>
        <authorList>
            <person name="Sipos G."/>
            <person name="Prasanna A.N."/>
            <person name="Walter M.C."/>
            <person name="O'Connor E."/>
            <person name="Balint B."/>
            <person name="Krizsan K."/>
            <person name="Kiss B."/>
            <person name="Hess J."/>
            <person name="Varga T."/>
            <person name="Slot J."/>
            <person name="Riley R."/>
            <person name="Boka B."/>
            <person name="Rigling D."/>
            <person name="Barry K."/>
            <person name="Lee J."/>
            <person name="Mihaltcheva S."/>
            <person name="LaButti K."/>
            <person name="Lipzen A."/>
            <person name="Waldron R."/>
            <person name="Moloney N.M."/>
            <person name="Sperisen C."/>
            <person name="Kredics L."/>
            <person name="Vagvoelgyi C."/>
            <person name="Patrignani A."/>
            <person name="Fitzpatrick D."/>
            <person name="Nagy I."/>
            <person name="Doyle S."/>
            <person name="Anderson J.B."/>
            <person name="Grigoriev I.V."/>
            <person name="Gueldener U."/>
            <person name="Muensterkoetter M."/>
            <person name="Nagy L.G."/>
        </authorList>
    </citation>
    <scope>NUCLEOTIDE SEQUENCE [LARGE SCALE GENOMIC DNA]</scope>
    <source>
        <strain evidence="5">Ar21-2</strain>
    </source>
</reference>
<dbReference type="OMA" id="MSTIVKC"/>
<dbReference type="GO" id="GO:0046872">
    <property type="term" value="F:metal ion binding"/>
    <property type="evidence" value="ECO:0007669"/>
    <property type="project" value="UniProtKB-KW"/>
</dbReference>
<evidence type="ECO:0000313" key="5">
    <source>
        <dbReference type="Proteomes" id="UP000217790"/>
    </source>
</evidence>
<proteinExistence type="inferred from homology"/>
<dbReference type="GO" id="GO:0016491">
    <property type="term" value="F:oxidoreductase activity"/>
    <property type="evidence" value="ECO:0007669"/>
    <property type="project" value="UniProtKB-KW"/>
</dbReference>
<evidence type="ECO:0000256" key="2">
    <source>
        <dbReference type="SAM" id="MobiDB-lite"/>
    </source>
</evidence>
<dbReference type="Pfam" id="PF13640">
    <property type="entry name" value="2OG-FeII_Oxy_3"/>
    <property type="match status" value="1"/>
</dbReference>
<protein>
    <recommendedName>
        <fullName evidence="3">Fe2OG dioxygenase domain-containing protein</fullName>
    </recommendedName>
</protein>
<feature type="domain" description="Fe2OG dioxygenase" evidence="3">
    <location>
        <begin position="159"/>
        <end position="264"/>
    </location>
</feature>
<dbReference type="PANTHER" id="PTHR33099">
    <property type="entry name" value="FE2OG DIOXYGENASE DOMAIN-CONTAINING PROTEIN"/>
    <property type="match status" value="1"/>
</dbReference>
<name>A0A2H3DZ39_ARMGA</name>
<comment type="similarity">
    <text evidence="1">Belongs to the iron/ascorbate-dependent oxidoreductase family.</text>
</comment>
<dbReference type="PANTHER" id="PTHR33099:SF11">
    <property type="entry name" value="FE2OG DIOXYGENASE DOMAIN-CONTAINING PROTEIN"/>
    <property type="match status" value="1"/>
</dbReference>
<feature type="compositionally biased region" description="Polar residues" evidence="2">
    <location>
        <begin position="404"/>
        <end position="418"/>
    </location>
</feature>
<dbReference type="InterPro" id="IPR005123">
    <property type="entry name" value="Oxoglu/Fe-dep_dioxygenase_dom"/>
</dbReference>
<dbReference type="OrthoDB" id="27483at2759"/>
<dbReference type="STRING" id="47427.A0A2H3DZ39"/>
<dbReference type="InterPro" id="IPR044862">
    <property type="entry name" value="Pro_4_hyd_alph_FE2OG_OXY"/>
</dbReference>
<accession>A0A2H3DZ39</accession>
<organism evidence="4 5">
    <name type="scientific">Armillaria gallica</name>
    <name type="common">Bulbous honey fungus</name>
    <name type="synonym">Armillaria bulbosa</name>
    <dbReference type="NCBI Taxonomy" id="47427"/>
    <lineage>
        <taxon>Eukaryota</taxon>
        <taxon>Fungi</taxon>
        <taxon>Dikarya</taxon>
        <taxon>Basidiomycota</taxon>
        <taxon>Agaricomycotina</taxon>
        <taxon>Agaricomycetes</taxon>
        <taxon>Agaricomycetidae</taxon>
        <taxon>Agaricales</taxon>
        <taxon>Marasmiineae</taxon>
        <taxon>Physalacriaceae</taxon>
        <taxon>Armillaria</taxon>
    </lineage>
</organism>
<dbReference type="Gene3D" id="2.60.120.620">
    <property type="entry name" value="q2cbj1_9rhob like domain"/>
    <property type="match status" value="1"/>
</dbReference>
<dbReference type="AlphaFoldDB" id="A0A2H3DZ39"/>
<dbReference type="PROSITE" id="PS51471">
    <property type="entry name" value="FE2OG_OXY"/>
    <property type="match status" value="1"/>
</dbReference>
<dbReference type="InParanoid" id="A0A2H3DZ39"/>
<dbReference type="Proteomes" id="UP000217790">
    <property type="component" value="Unassembled WGS sequence"/>
</dbReference>
<gene>
    <name evidence="4" type="ORF">ARMGADRAFT_128461</name>
</gene>
<keyword evidence="1" id="KW-0560">Oxidoreductase</keyword>
<feature type="region of interest" description="Disordered" evidence="2">
    <location>
        <begin position="392"/>
        <end position="422"/>
    </location>
</feature>
<sequence length="474" mass="53253">MAAHSEHQAVTLAKMREDYDRLGKEYHRRLRSFPPDNDELTRIPIVEQTPITRALDKIQSYPFVSFTLGPSATDFNLEDPETYIVRFGSLTAPDVEAILEASQPSSFGKDDQTVYDTNYRNGREITAHNVEVREPFGENLTKKIIRTLCSTLFVGKCLKIALYKLAIYEKGGHFDWHRDSTHRDNHHGTVLIALNTSWEGGGFHLRHNGTEAYFDLHPVFEKDPQTRTTTSVSLQAVAFYTDVEHKVDTVTEGTRLVLQYDVFIQNKGEAPDYYGHRVRDSKLFAEHLKPGAEAQVLGIFDHSALTKLSDAISEVHKRGTDEVSIPLRHLYRQASIRPEYLKGVDAVVYEKLSQTFKVSLLPILLMETVFGDDSGVMSTIVKCDGQASRNERLYQRNPRGYGSGNDSDTASEGEQGQNRSKKKELVSEFHLSGCTDLLQVSIEGYSDYTGNDAQCGSASYLGGGMFLYAKDSEE</sequence>
<keyword evidence="1" id="KW-0408">Iron</keyword>